<comment type="pathway">
    <text evidence="2">Aromatic compound metabolism; phenylpropanoid biosynthesis.</text>
</comment>
<accession>A0A426ZNX5</accession>
<reference evidence="15 16" key="1">
    <citation type="journal article" date="2014" name="Agronomy (Basel)">
        <title>A Draft Genome Sequence for Ensete ventricosum, the Drought-Tolerant Tree Against Hunger.</title>
        <authorList>
            <person name="Harrison J."/>
            <person name="Moore K.A."/>
            <person name="Paszkiewicz K."/>
            <person name="Jones T."/>
            <person name="Grant M."/>
            <person name="Ambacheew D."/>
            <person name="Muzemil S."/>
            <person name="Studholme D.J."/>
        </authorList>
    </citation>
    <scope>NUCLEOTIDE SEQUENCE [LARGE SCALE GENOMIC DNA]</scope>
</reference>
<dbReference type="Proteomes" id="UP000287651">
    <property type="component" value="Unassembled WGS sequence"/>
</dbReference>
<organism evidence="15 16">
    <name type="scientific">Ensete ventricosum</name>
    <name type="common">Abyssinian banana</name>
    <name type="synonym">Musa ensete</name>
    <dbReference type="NCBI Taxonomy" id="4639"/>
    <lineage>
        <taxon>Eukaryota</taxon>
        <taxon>Viridiplantae</taxon>
        <taxon>Streptophyta</taxon>
        <taxon>Embryophyta</taxon>
        <taxon>Tracheophyta</taxon>
        <taxon>Spermatophyta</taxon>
        <taxon>Magnoliopsida</taxon>
        <taxon>Liliopsida</taxon>
        <taxon>Zingiberales</taxon>
        <taxon>Musaceae</taxon>
        <taxon>Ensete</taxon>
    </lineage>
</organism>
<evidence type="ECO:0000256" key="8">
    <source>
        <dbReference type="ARBA" id="ARBA00023002"/>
    </source>
</evidence>
<protein>
    <recommendedName>
        <fullName evidence="4">cinnamyl-alcohol dehydrogenase</fullName>
        <ecNumber evidence="4">1.1.1.195</ecNumber>
    </recommendedName>
</protein>
<dbReference type="InterPro" id="IPR020843">
    <property type="entry name" value="ER"/>
</dbReference>
<evidence type="ECO:0000256" key="1">
    <source>
        <dbReference type="ARBA" id="ARBA00001947"/>
    </source>
</evidence>
<dbReference type="EMBL" id="AMZH03005713">
    <property type="protein sequence ID" value="RRT65733.1"/>
    <property type="molecule type" value="Genomic_DNA"/>
</dbReference>
<gene>
    <name evidence="15" type="ORF">B296_00030398</name>
</gene>
<evidence type="ECO:0000256" key="13">
    <source>
        <dbReference type="ARBA" id="ARBA00049332"/>
    </source>
</evidence>
<evidence type="ECO:0000256" key="6">
    <source>
        <dbReference type="ARBA" id="ARBA00022733"/>
    </source>
</evidence>
<dbReference type="FunFam" id="3.40.50.720:FF:000022">
    <property type="entry name" value="Cinnamyl alcohol dehydrogenase"/>
    <property type="match status" value="1"/>
</dbReference>
<dbReference type="AlphaFoldDB" id="A0A426ZNX5"/>
<comment type="catalytic activity">
    <reaction evidence="13">
        <text>(E)-cinnamyl alcohol + NADP(+) = (E)-cinnamaldehyde + NADPH + H(+)</text>
        <dbReference type="Rhea" id="RHEA:10392"/>
        <dbReference type="ChEBI" id="CHEBI:15378"/>
        <dbReference type="ChEBI" id="CHEBI:16731"/>
        <dbReference type="ChEBI" id="CHEBI:33227"/>
        <dbReference type="ChEBI" id="CHEBI:57783"/>
        <dbReference type="ChEBI" id="CHEBI:58349"/>
        <dbReference type="EC" id="1.1.1.195"/>
    </reaction>
    <physiologicalReaction direction="right-to-left" evidence="13">
        <dbReference type="Rhea" id="RHEA:10394"/>
    </physiologicalReaction>
</comment>
<evidence type="ECO:0000256" key="2">
    <source>
        <dbReference type="ARBA" id="ARBA00004928"/>
    </source>
</evidence>
<dbReference type="GO" id="GO:0046872">
    <property type="term" value="F:metal ion binding"/>
    <property type="evidence" value="ECO:0007669"/>
    <property type="project" value="UniProtKB-KW"/>
</dbReference>
<dbReference type="SUPFAM" id="SSF51735">
    <property type="entry name" value="NAD(P)-binding Rossmann-fold domains"/>
    <property type="match status" value="1"/>
</dbReference>
<name>A0A426ZNX5_ENSVE</name>
<feature type="domain" description="Enoyl reductase (ER)" evidence="14">
    <location>
        <begin position="83"/>
        <end position="409"/>
    </location>
</feature>
<evidence type="ECO:0000313" key="15">
    <source>
        <dbReference type="EMBL" id="RRT65733.1"/>
    </source>
</evidence>
<dbReference type="Pfam" id="PF08240">
    <property type="entry name" value="ADH_N"/>
    <property type="match status" value="1"/>
</dbReference>
<dbReference type="PANTHER" id="PTHR42683">
    <property type="entry name" value="ALDEHYDE REDUCTASE"/>
    <property type="match status" value="1"/>
</dbReference>
<evidence type="ECO:0000313" key="16">
    <source>
        <dbReference type="Proteomes" id="UP000287651"/>
    </source>
</evidence>
<evidence type="ECO:0000256" key="4">
    <source>
        <dbReference type="ARBA" id="ARBA00013171"/>
    </source>
</evidence>
<evidence type="ECO:0000259" key="14">
    <source>
        <dbReference type="SMART" id="SM00829"/>
    </source>
</evidence>
<dbReference type="InterPro" id="IPR011032">
    <property type="entry name" value="GroES-like_sf"/>
</dbReference>
<dbReference type="GO" id="GO:0009809">
    <property type="term" value="P:lignin biosynthetic process"/>
    <property type="evidence" value="ECO:0007669"/>
    <property type="project" value="UniProtKB-KW"/>
</dbReference>
<dbReference type="EC" id="1.1.1.195" evidence="4"/>
<dbReference type="GO" id="GO:0045551">
    <property type="term" value="F:cinnamyl-alcohol dehydrogenase activity"/>
    <property type="evidence" value="ECO:0007669"/>
    <property type="project" value="UniProtKB-EC"/>
</dbReference>
<sequence length="418" mass="45282">MTTRVRRSEQRRRRVRSVIRYVNRSLSSGFGSQDPTSPSLPNYSVYIKTGSTGTSDHQATDTWSSLSLSLSLLHYWRSFSLSSLLLSEAAATMDKGKKASPEEEHPRKAFGWAARDSSGVLSPFTFSRRHEIVGVITEVGTKANKFKVGDKAGVGCMVNSCRSCPSCKQELENYCGGLILTYNSVDTDGTMTYGGYSDMIVVHEHFVVRFPESMPLDKGAPLLCAGITVYSPMKYFGLSEPGKHLGVVGLGGLGHVAVKFGKAFGMKVTVISTSPSKQKEAMERLGADAFLVSRDSEQLKAATGTMDGIINTVSAVHEIAPLIDLLKPHGKMIMVGAPDKPLQLHVFPLIMGGRILAGSCIGGMKETQEMIDFAANHNVAADIELVGMDYVNKAMERLANGDVRYRFVIDVANTLIAA</sequence>
<dbReference type="Gene3D" id="3.40.50.720">
    <property type="entry name" value="NAD(P)-binding Rossmann-like Domain"/>
    <property type="match status" value="1"/>
</dbReference>
<evidence type="ECO:0000256" key="7">
    <source>
        <dbReference type="ARBA" id="ARBA00022833"/>
    </source>
</evidence>
<keyword evidence="7" id="KW-0862">Zinc</keyword>
<dbReference type="CDD" id="cd05283">
    <property type="entry name" value="CAD1"/>
    <property type="match status" value="1"/>
</dbReference>
<dbReference type="SUPFAM" id="SSF50129">
    <property type="entry name" value="GroES-like"/>
    <property type="match status" value="1"/>
</dbReference>
<dbReference type="InterPro" id="IPR047109">
    <property type="entry name" value="CAD-like"/>
</dbReference>
<keyword evidence="8" id="KW-0560">Oxidoreductase</keyword>
<dbReference type="Pfam" id="PF00107">
    <property type="entry name" value="ADH_zinc_N"/>
    <property type="match status" value="1"/>
</dbReference>
<comment type="catalytic activity">
    <reaction evidence="9">
        <text>(E)-4-coumaroyl alcohol + NADP(+) = (E)-4-coumaraldehyde + NADPH + H(+)</text>
        <dbReference type="Rhea" id="RHEA:45724"/>
        <dbReference type="ChEBI" id="CHEBI:15378"/>
        <dbReference type="ChEBI" id="CHEBI:28353"/>
        <dbReference type="ChEBI" id="CHEBI:57783"/>
        <dbReference type="ChEBI" id="CHEBI:58349"/>
        <dbReference type="ChEBI" id="CHEBI:64555"/>
        <dbReference type="EC" id="1.1.1.195"/>
    </reaction>
    <physiologicalReaction direction="right-to-left" evidence="9">
        <dbReference type="Rhea" id="RHEA:45726"/>
    </physiologicalReaction>
</comment>
<evidence type="ECO:0000256" key="10">
    <source>
        <dbReference type="ARBA" id="ARBA00048379"/>
    </source>
</evidence>
<comment type="catalytic activity">
    <reaction evidence="12">
        <text>(E)-coniferol + NADP(+) = (E)-coniferaldehyde + NADPH + H(+)</text>
        <dbReference type="Rhea" id="RHEA:22444"/>
        <dbReference type="ChEBI" id="CHEBI:15378"/>
        <dbReference type="ChEBI" id="CHEBI:16547"/>
        <dbReference type="ChEBI" id="CHEBI:17745"/>
        <dbReference type="ChEBI" id="CHEBI:57783"/>
        <dbReference type="ChEBI" id="CHEBI:58349"/>
        <dbReference type="EC" id="1.1.1.195"/>
    </reaction>
    <physiologicalReaction direction="right-to-left" evidence="12">
        <dbReference type="Rhea" id="RHEA:22446"/>
    </physiologicalReaction>
</comment>
<evidence type="ECO:0000256" key="11">
    <source>
        <dbReference type="ARBA" id="ARBA00049226"/>
    </source>
</evidence>
<comment type="cofactor">
    <cofactor evidence="1">
        <name>Zn(2+)</name>
        <dbReference type="ChEBI" id="CHEBI:29105"/>
    </cofactor>
</comment>
<evidence type="ECO:0000256" key="3">
    <source>
        <dbReference type="ARBA" id="ARBA00011738"/>
    </source>
</evidence>
<dbReference type="InterPro" id="IPR013149">
    <property type="entry name" value="ADH-like_C"/>
</dbReference>
<keyword evidence="6" id="KW-0438">Lignin biosynthesis</keyword>
<comment type="caution">
    <text evidence="15">The sequence shown here is derived from an EMBL/GenBank/DDBJ whole genome shotgun (WGS) entry which is preliminary data.</text>
</comment>
<keyword evidence="5" id="KW-0479">Metal-binding</keyword>
<evidence type="ECO:0000256" key="9">
    <source>
        <dbReference type="ARBA" id="ARBA00047329"/>
    </source>
</evidence>
<dbReference type="InterPro" id="IPR013154">
    <property type="entry name" value="ADH-like_N"/>
</dbReference>
<evidence type="ECO:0000256" key="12">
    <source>
        <dbReference type="ARBA" id="ARBA00049311"/>
    </source>
</evidence>
<evidence type="ECO:0000256" key="5">
    <source>
        <dbReference type="ARBA" id="ARBA00022723"/>
    </source>
</evidence>
<dbReference type="InterPro" id="IPR036291">
    <property type="entry name" value="NAD(P)-bd_dom_sf"/>
</dbReference>
<dbReference type="SMART" id="SM00829">
    <property type="entry name" value="PKS_ER"/>
    <property type="match status" value="1"/>
</dbReference>
<comment type="catalytic activity">
    <reaction evidence="11">
        <text>(E)-caffeyl alcohol + NADP(+) = (E)-caffeyl aldehyde + NADPH + H(+)</text>
        <dbReference type="Rhea" id="RHEA:45728"/>
        <dbReference type="ChEBI" id="CHEBI:15378"/>
        <dbReference type="ChEBI" id="CHEBI:28323"/>
        <dbReference type="ChEBI" id="CHEBI:31334"/>
        <dbReference type="ChEBI" id="CHEBI:57783"/>
        <dbReference type="ChEBI" id="CHEBI:58349"/>
    </reaction>
    <physiologicalReaction direction="right-to-left" evidence="11">
        <dbReference type="Rhea" id="RHEA:45730"/>
    </physiologicalReaction>
</comment>
<comment type="catalytic activity">
    <reaction evidence="10">
        <text>(E)-sinapyl alcohol + NADP(+) = (E)-sinapaldehyde + NADPH + H(+)</text>
        <dbReference type="Rhea" id="RHEA:45704"/>
        <dbReference type="ChEBI" id="CHEBI:15378"/>
        <dbReference type="ChEBI" id="CHEBI:27949"/>
        <dbReference type="ChEBI" id="CHEBI:57783"/>
        <dbReference type="ChEBI" id="CHEBI:58349"/>
        <dbReference type="ChEBI" id="CHEBI:64557"/>
        <dbReference type="EC" id="1.1.1.195"/>
    </reaction>
    <physiologicalReaction direction="right-to-left" evidence="10">
        <dbReference type="Rhea" id="RHEA:45706"/>
    </physiologicalReaction>
</comment>
<proteinExistence type="predicted"/>
<dbReference type="Gene3D" id="3.90.180.10">
    <property type="entry name" value="Medium-chain alcohol dehydrogenases, catalytic domain"/>
    <property type="match status" value="1"/>
</dbReference>
<comment type="subunit">
    <text evidence="3">Homodimer.</text>
</comment>